<sequence length="260" mass="28443">MAETAAERAHPRGRRGLTLLGAVRRAWEYPLFYGLLFLFGLMSLAWSLTAALIGPLLPRRVAGPLGRQAIRTGFRLYLGTLRACGVLRTDLSALDELKGHGGLLICPNHPSILDAVLLISRLPDVVCIAKAPVYDNLLFGGGARMAGYIRNDAPNSLVKMAAQRVRAGHQLLIFPEGTRTERGPVNPLKGGFALIAKTAGAPVQTVFIDANSNFLGKGWPLFRKPEFPLVYTVRLGRRFDPPTDVRGLVGDLERHYRTEL</sequence>
<evidence type="ECO:0000256" key="2">
    <source>
        <dbReference type="ARBA" id="ARBA00022679"/>
    </source>
</evidence>
<dbReference type="RefSeq" id="WP_085082444.1">
    <property type="nucleotide sequence ID" value="NZ_FXAK01000001.1"/>
</dbReference>
<proteinExistence type="predicted"/>
<evidence type="ECO:0000256" key="1">
    <source>
        <dbReference type="ARBA" id="ARBA00005189"/>
    </source>
</evidence>
<evidence type="ECO:0000256" key="4">
    <source>
        <dbReference type="SAM" id="Phobius"/>
    </source>
</evidence>
<organism evidence="6 7">
    <name type="scientific">Azospirillum oryzae</name>
    <dbReference type="NCBI Taxonomy" id="286727"/>
    <lineage>
        <taxon>Bacteria</taxon>
        <taxon>Pseudomonadati</taxon>
        <taxon>Pseudomonadota</taxon>
        <taxon>Alphaproteobacteria</taxon>
        <taxon>Rhodospirillales</taxon>
        <taxon>Azospirillaceae</taxon>
        <taxon>Azospirillum</taxon>
    </lineage>
</organism>
<reference evidence="6 7" key="1">
    <citation type="submission" date="2017-04" db="EMBL/GenBank/DDBJ databases">
        <authorList>
            <person name="Afonso C.L."/>
            <person name="Miller P.J."/>
            <person name="Scott M.A."/>
            <person name="Spackman E."/>
            <person name="Goraichik I."/>
            <person name="Dimitrov K.M."/>
            <person name="Suarez D.L."/>
            <person name="Swayne D.E."/>
        </authorList>
    </citation>
    <scope>NUCLEOTIDE SEQUENCE [LARGE SCALE GENOMIC DNA]</scope>
    <source>
        <strain evidence="6 7">A2P</strain>
    </source>
</reference>
<accession>A0A1X7DQF4</accession>
<keyword evidence="4" id="KW-1133">Transmembrane helix</keyword>
<dbReference type="OrthoDB" id="9808424at2"/>
<dbReference type="Pfam" id="PF01553">
    <property type="entry name" value="Acyltransferase"/>
    <property type="match status" value="1"/>
</dbReference>
<feature type="transmembrane region" description="Helical" evidence="4">
    <location>
        <begin position="31"/>
        <end position="57"/>
    </location>
</feature>
<evidence type="ECO:0000313" key="7">
    <source>
        <dbReference type="Proteomes" id="UP000192936"/>
    </source>
</evidence>
<dbReference type="GO" id="GO:0003841">
    <property type="term" value="F:1-acylglycerol-3-phosphate O-acyltransferase activity"/>
    <property type="evidence" value="ECO:0007669"/>
    <property type="project" value="TreeGrafter"/>
</dbReference>
<dbReference type="AlphaFoldDB" id="A0A1X7DQF4"/>
<evidence type="ECO:0000259" key="5">
    <source>
        <dbReference type="SMART" id="SM00563"/>
    </source>
</evidence>
<keyword evidence="4" id="KW-0812">Transmembrane</keyword>
<dbReference type="STRING" id="286727.SAMN02982917_0775"/>
<dbReference type="GO" id="GO:0006654">
    <property type="term" value="P:phosphatidic acid biosynthetic process"/>
    <property type="evidence" value="ECO:0007669"/>
    <property type="project" value="TreeGrafter"/>
</dbReference>
<evidence type="ECO:0000313" key="6">
    <source>
        <dbReference type="EMBL" id="SMF19052.1"/>
    </source>
</evidence>
<keyword evidence="3 6" id="KW-0012">Acyltransferase</keyword>
<keyword evidence="4" id="KW-0472">Membrane</keyword>
<keyword evidence="2 6" id="KW-0808">Transferase</keyword>
<dbReference type="SUPFAM" id="SSF69593">
    <property type="entry name" value="Glycerol-3-phosphate (1)-acyltransferase"/>
    <property type="match status" value="1"/>
</dbReference>
<protein>
    <submittedName>
        <fullName evidence="6">1-acyl-sn-glycerol-3-phosphate acyltransferases</fullName>
    </submittedName>
</protein>
<evidence type="ECO:0000256" key="3">
    <source>
        <dbReference type="ARBA" id="ARBA00023315"/>
    </source>
</evidence>
<dbReference type="PANTHER" id="PTHR10434">
    <property type="entry name" value="1-ACYL-SN-GLYCEROL-3-PHOSPHATE ACYLTRANSFERASE"/>
    <property type="match status" value="1"/>
</dbReference>
<dbReference type="PANTHER" id="PTHR10434:SF66">
    <property type="entry name" value="PHOSPHOLIPID_GLYCEROL ACYLTRANSFERASE DOMAIN-CONTAINING PROTEIN"/>
    <property type="match status" value="1"/>
</dbReference>
<dbReference type="SMART" id="SM00563">
    <property type="entry name" value="PlsC"/>
    <property type="match status" value="1"/>
</dbReference>
<dbReference type="CDD" id="cd07989">
    <property type="entry name" value="LPLAT_AGPAT-like"/>
    <property type="match status" value="1"/>
</dbReference>
<feature type="domain" description="Phospholipid/glycerol acyltransferase" evidence="5">
    <location>
        <begin position="103"/>
        <end position="211"/>
    </location>
</feature>
<dbReference type="Proteomes" id="UP000192936">
    <property type="component" value="Unassembled WGS sequence"/>
</dbReference>
<dbReference type="InterPro" id="IPR002123">
    <property type="entry name" value="Plipid/glycerol_acylTrfase"/>
</dbReference>
<name>A0A1X7DQF4_9PROT</name>
<comment type="pathway">
    <text evidence="1">Lipid metabolism.</text>
</comment>
<gene>
    <name evidence="6" type="ORF">SAMN02982917_0775</name>
</gene>
<dbReference type="EMBL" id="FXAK01000001">
    <property type="protein sequence ID" value="SMF19052.1"/>
    <property type="molecule type" value="Genomic_DNA"/>
</dbReference>